<organism evidence="2 3">
    <name type="scientific">Deinococcus aetherius</name>
    <dbReference type="NCBI Taxonomy" id="200252"/>
    <lineage>
        <taxon>Bacteria</taxon>
        <taxon>Thermotogati</taxon>
        <taxon>Deinococcota</taxon>
        <taxon>Deinococci</taxon>
        <taxon>Deinococcales</taxon>
        <taxon>Deinococcaceae</taxon>
        <taxon>Deinococcus</taxon>
    </lineage>
</organism>
<evidence type="ECO:0000259" key="1">
    <source>
        <dbReference type="Pfam" id="PF03466"/>
    </source>
</evidence>
<dbReference type="EMBL" id="AP026561">
    <property type="protein sequence ID" value="BDP43848.1"/>
    <property type="molecule type" value="Genomic_DNA"/>
</dbReference>
<proteinExistence type="predicted"/>
<protein>
    <recommendedName>
        <fullName evidence="1">LysR substrate-binding domain-containing protein</fullName>
    </recommendedName>
</protein>
<dbReference type="RefSeq" id="WP_264777688.1">
    <property type="nucleotide sequence ID" value="NZ_AP026561.1"/>
</dbReference>
<dbReference type="Pfam" id="PF03466">
    <property type="entry name" value="LysR_substrate"/>
    <property type="match status" value="1"/>
</dbReference>
<reference evidence="2" key="1">
    <citation type="submission" date="2022-07" db="EMBL/GenBank/DDBJ databases">
        <title>Complete Genome Sequence of the Radioresistant Bacterium Deinococcus aetherius ST0316, Isolated from the Air Dust collected in Lower Stratosphere above Japan.</title>
        <authorList>
            <person name="Satoh K."/>
            <person name="Hagiwara K."/>
            <person name="Katsumata K."/>
            <person name="Kubo A."/>
            <person name="Yokobori S."/>
            <person name="Yamagishi A."/>
            <person name="Oono Y."/>
            <person name="Narumi I."/>
        </authorList>
    </citation>
    <scope>NUCLEOTIDE SEQUENCE</scope>
    <source>
        <strain evidence="2">ST0316</strain>
        <plasmid evidence="2">pDAETH-1</plasmid>
    </source>
</reference>
<dbReference type="SUPFAM" id="SSF53850">
    <property type="entry name" value="Periplasmic binding protein-like II"/>
    <property type="match status" value="1"/>
</dbReference>
<evidence type="ECO:0000313" key="2">
    <source>
        <dbReference type="EMBL" id="BDP43848.1"/>
    </source>
</evidence>
<accession>A0ABM8AJ45</accession>
<dbReference type="Gene3D" id="3.40.190.10">
    <property type="entry name" value="Periplasmic binding protein-like II"/>
    <property type="match status" value="1"/>
</dbReference>
<sequence>MPLLPDFAALYPDLALDLVLTDGAPDLVEERIDVALRLGPPPAAGLRAV</sequence>
<dbReference type="Proteomes" id="UP001064971">
    <property type="component" value="Plasmid pDAETH-1"/>
</dbReference>
<feature type="domain" description="LysR substrate-binding" evidence="1">
    <location>
        <begin position="1"/>
        <end position="48"/>
    </location>
</feature>
<keyword evidence="3" id="KW-1185">Reference proteome</keyword>
<name>A0ABM8AJ45_9DEIO</name>
<keyword evidence="2" id="KW-0614">Plasmid</keyword>
<gene>
    <name evidence="2" type="ORF">DAETH_38170</name>
</gene>
<geneLocation type="plasmid" evidence="2 3">
    <name>pDAETH-1</name>
</geneLocation>
<dbReference type="InterPro" id="IPR005119">
    <property type="entry name" value="LysR_subst-bd"/>
</dbReference>
<evidence type="ECO:0000313" key="3">
    <source>
        <dbReference type="Proteomes" id="UP001064971"/>
    </source>
</evidence>